<proteinExistence type="predicted"/>
<dbReference type="AlphaFoldDB" id="A0A0K0D439"/>
<dbReference type="WBParaSite" id="ACAC_0000483401-mRNA-1">
    <property type="protein sequence ID" value="ACAC_0000483401-mRNA-1"/>
    <property type="gene ID" value="ACAC_0000483401"/>
</dbReference>
<evidence type="ECO:0000313" key="2">
    <source>
        <dbReference type="WBParaSite" id="ACAC_0000483401-mRNA-1"/>
    </source>
</evidence>
<dbReference type="Pfam" id="PF03564">
    <property type="entry name" value="DUF1759"/>
    <property type="match status" value="1"/>
</dbReference>
<reference evidence="2" key="2">
    <citation type="submission" date="2017-02" db="UniProtKB">
        <authorList>
            <consortium name="WormBaseParasite"/>
        </authorList>
    </citation>
    <scope>IDENTIFICATION</scope>
</reference>
<reference evidence="1" key="1">
    <citation type="submission" date="2012-09" db="EMBL/GenBank/DDBJ databases">
        <authorList>
            <person name="Martin A.A."/>
        </authorList>
    </citation>
    <scope>NUCLEOTIDE SEQUENCE</scope>
</reference>
<dbReference type="InterPro" id="IPR005312">
    <property type="entry name" value="DUF1759"/>
</dbReference>
<keyword evidence="1" id="KW-1185">Reference proteome</keyword>
<organism evidence="1 2">
    <name type="scientific">Angiostrongylus cantonensis</name>
    <name type="common">Rat lungworm</name>
    <dbReference type="NCBI Taxonomy" id="6313"/>
    <lineage>
        <taxon>Eukaryota</taxon>
        <taxon>Metazoa</taxon>
        <taxon>Ecdysozoa</taxon>
        <taxon>Nematoda</taxon>
        <taxon>Chromadorea</taxon>
        <taxon>Rhabditida</taxon>
        <taxon>Rhabditina</taxon>
        <taxon>Rhabditomorpha</taxon>
        <taxon>Strongyloidea</taxon>
        <taxon>Metastrongylidae</taxon>
        <taxon>Angiostrongylus</taxon>
    </lineage>
</organism>
<protein>
    <submittedName>
        <fullName evidence="2">CULLIN_2 domain-containing protein</fullName>
    </submittedName>
</protein>
<evidence type="ECO:0000313" key="1">
    <source>
        <dbReference type="Proteomes" id="UP000035642"/>
    </source>
</evidence>
<sequence>MDDSLKMNYLLDSVEGKAKAFVNQYRITRESYQMVITHLKHKYGNKHDLVDELLNRVQTTKANTDRLEDQQALCEHLFSVTSQLAHNGEFLDTTYLQNQLLAKFTRDIQRHVLDQRSRESDKVYKTEDFL</sequence>
<dbReference type="Proteomes" id="UP000035642">
    <property type="component" value="Unassembled WGS sequence"/>
</dbReference>
<name>A0A0K0D439_ANGCA</name>
<accession>A0A0K0D439</accession>